<dbReference type="RefSeq" id="WP_197971088.1">
    <property type="nucleotide sequence ID" value="NZ_AP022227.1"/>
</dbReference>
<proteinExistence type="predicted"/>
<dbReference type="EMBL" id="AP022227">
    <property type="protein sequence ID" value="BBT41029.1"/>
    <property type="molecule type" value="Genomic_DNA"/>
</dbReference>
<reference evidence="1 2" key="1">
    <citation type="submission" date="2019-12" db="EMBL/GenBank/DDBJ databases">
        <title>complete genome sequences of Pseudomonas putida str. WP8-W18-CRE-01 isolated from wastewater treatment plant effluent.</title>
        <authorList>
            <person name="Sekizuka T."/>
            <person name="Itokawa K."/>
            <person name="Yatsu K."/>
            <person name="Inamine Y."/>
            <person name="Kuroda M."/>
        </authorList>
    </citation>
    <scope>NUCLEOTIDE SEQUENCE [LARGE SCALE GENOMIC DNA]</scope>
    <source>
        <strain evidence="1 2">WP8-W18-CRE-01</strain>
    </source>
</reference>
<evidence type="ECO:0000313" key="2">
    <source>
        <dbReference type="Proteomes" id="UP000515680"/>
    </source>
</evidence>
<dbReference type="Proteomes" id="UP000515680">
    <property type="component" value="Chromosome"/>
</dbReference>
<accession>A0A6S5U393</accession>
<sequence length="121" mass="12920">MTDQQLLELAAKAAGIEGGWGPVFNIGNDEVDVSDIWFLDSPETGSIWDPLTDDGDALRLLCKLQLSLNSNSATVGVGGYTPGWDHVFAQEQIVDGDAQSAHRRAIVRAAAEIGNSMQGKH</sequence>
<protein>
    <recommendedName>
        <fullName evidence="3">Phage ABA sandwich domain-containing protein</fullName>
    </recommendedName>
</protein>
<evidence type="ECO:0000313" key="1">
    <source>
        <dbReference type="EMBL" id="BBT41029.1"/>
    </source>
</evidence>
<name>A0A6S5U393_PSEPU</name>
<gene>
    <name evidence="1" type="ORF">WP8W18C01_33700</name>
</gene>
<evidence type="ECO:0008006" key="3">
    <source>
        <dbReference type="Google" id="ProtNLM"/>
    </source>
</evidence>
<organism evidence="1 2">
    <name type="scientific">Pseudomonas putida</name>
    <name type="common">Arthrobacter siderocapsulatus</name>
    <dbReference type="NCBI Taxonomy" id="303"/>
    <lineage>
        <taxon>Bacteria</taxon>
        <taxon>Pseudomonadati</taxon>
        <taxon>Pseudomonadota</taxon>
        <taxon>Gammaproteobacteria</taxon>
        <taxon>Pseudomonadales</taxon>
        <taxon>Pseudomonadaceae</taxon>
        <taxon>Pseudomonas</taxon>
    </lineage>
</organism>
<dbReference type="AlphaFoldDB" id="A0A6S5U393"/>